<feature type="domain" description="GHMP kinase C-terminal" evidence="8">
    <location>
        <begin position="261"/>
        <end position="345"/>
    </location>
</feature>
<keyword evidence="4" id="KW-0547">Nucleotide-binding</keyword>
<dbReference type="InterPro" id="IPR035102">
    <property type="entry name" value="Phosphomevalonate_kinase"/>
</dbReference>
<comment type="caution">
    <text evidence="10">The sequence shown here is derived from an EMBL/GenBank/DDBJ whole genome shotgun (WGS) entry which is preliminary data.</text>
</comment>
<dbReference type="Proteomes" id="UP000435060">
    <property type="component" value="Unassembled WGS sequence"/>
</dbReference>
<dbReference type="EC" id="2.7.4.2" evidence="2"/>
<dbReference type="Gene3D" id="3.30.230.10">
    <property type="match status" value="1"/>
</dbReference>
<dbReference type="UniPathway" id="UPA00057">
    <property type="reaction ID" value="UER00099"/>
</dbReference>
<protein>
    <recommendedName>
        <fullName evidence="2">phosphomevalonate kinase</fullName>
        <ecNumber evidence="2">2.7.4.2</ecNumber>
    </recommendedName>
</protein>
<dbReference type="NCBIfam" id="TIGR01220">
    <property type="entry name" value="Pmev_kin_Gr_pos"/>
    <property type="match status" value="1"/>
</dbReference>
<feature type="domain" description="GHMP kinase N-terminal" evidence="7">
    <location>
        <begin position="88"/>
        <end position="171"/>
    </location>
</feature>
<evidence type="ECO:0000256" key="5">
    <source>
        <dbReference type="ARBA" id="ARBA00022777"/>
    </source>
</evidence>
<evidence type="ECO:0000256" key="3">
    <source>
        <dbReference type="ARBA" id="ARBA00022679"/>
    </source>
</evidence>
<dbReference type="InterPro" id="IPR036554">
    <property type="entry name" value="GHMP_kinase_C_sf"/>
</dbReference>
<keyword evidence="11" id="KW-1185">Reference proteome</keyword>
<accession>A0A6I4RFS2</accession>
<evidence type="ECO:0000313" key="11">
    <source>
        <dbReference type="Proteomes" id="UP000435060"/>
    </source>
</evidence>
<keyword evidence="3 10" id="KW-0808">Transferase</keyword>
<evidence type="ECO:0000256" key="4">
    <source>
        <dbReference type="ARBA" id="ARBA00022741"/>
    </source>
</evidence>
<dbReference type="PANTHER" id="PTHR31814">
    <property type="match status" value="1"/>
</dbReference>
<gene>
    <name evidence="9" type="ORF">GGG87_01125</name>
    <name evidence="10" type="ORF">GGH11_00160</name>
</gene>
<dbReference type="SUPFAM" id="SSF55060">
    <property type="entry name" value="GHMP Kinase, C-terminal domain"/>
    <property type="match status" value="1"/>
</dbReference>
<evidence type="ECO:0000259" key="8">
    <source>
        <dbReference type="Pfam" id="PF08544"/>
    </source>
</evidence>
<keyword evidence="6" id="KW-0067">ATP-binding</keyword>
<dbReference type="InterPro" id="IPR006204">
    <property type="entry name" value="GHMP_kinase_N_dom"/>
</dbReference>
<dbReference type="RefSeq" id="WP_154607480.1">
    <property type="nucleotide sequence ID" value="NZ_CP072115.1"/>
</dbReference>
<keyword evidence="5 10" id="KW-0418">Kinase</keyword>
<dbReference type="GO" id="GO:0019287">
    <property type="term" value="P:isopentenyl diphosphate biosynthetic process, mevalonate pathway"/>
    <property type="evidence" value="ECO:0007669"/>
    <property type="project" value="UniProtKB-UniPathway"/>
</dbReference>
<proteinExistence type="predicted"/>
<evidence type="ECO:0000256" key="6">
    <source>
        <dbReference type="ARBA" id="ARBA00022840"/>
    </source>
</evidence>
<evidence type="ECO:0000259" key="7">
    <source>
        <dbReference type="Pfam" id="PF00288"/>
    </source>
</evidence>
<organism evidence="10 12">
    <name type="scientific">Streptococcus zhangguiae</name>
    <dbReference type="NCBI Taxonomy" id="2664091"/>
    <lineage>
        <taxon>Bacteria</taxon>
        <taxon>Bacillati</taxon>
        <taxon>Bacillota</taxon>
        <taxon>Bacilli</taxon>
        <taxon>Lactobacillales</taxon>
        <taxon>Streptococcaceae</taxon>
        <taxon>Streptococcus</taxon>
    </lineage>
</organism>
<dbReference type="InterPro" id="IPR005917">
    <property type="entry name" value="Pmev_kinase_bact"/>
</dbReference>
<dbReference type="EMBL" id="WLCG01000001">
    <property type="protein sequence ID" value="MTB63611.1"/>
    <property type="molecule type" value="Genomic_DNA"/>
</dbReference>
<dbReference type="InterPro" id="IPR013750">
    <property type="entry name" value="GHMP_kinase_C_dom"/>
</dbReference>
<dbReference type="SUPFAM" id="SSF54211">
    <property type="entry name" value="Ribosomal protein S5 domain 2-like"/>
    <property type="match status" value="1"/>
</dbReference>
<dbReference type="Pfam" id="PF08544">
    <property type="entry name" value="GHMP_kinases_C"/>
    <property type="match status" value="1"/>
</dbReference>
<evidence type="ECO:0000313" key="10">
    <source>
        <dbReference type="EMBL" id="MWV55411.1"/>
    </source>
</evidence>
<dbReference type="PANTHER" id="PTHR31814:SF2">
    <property type="entry name" value="PHOSPHOMEVALONATE KINASE"/>
    <property type="match status" value="1"/>
</dbReference>
<dbReference type="GO" id="GO:0005524">
    <property type="term" value="F:ATP binding"/>
    <property type="evidence" value="ECO:0007669"/>
    <property type="project" value="UniProtKB-KW"/>
</dbReference>
<dbReference type="PRINTS" id="PR00959">
    <property type="entry name" value="MEVGALKINASE"/>
</dbReference>
<name>A0A6I4RFS2_9STRE</name>
<evidence type="ECO:0000313" key="9">
    <source>
        <dbReference type="EMBL" id="MTB63611.1"/>
    </source>
</evidence>
<evidence type="ECO:0000256" key="1">
    <source>
        <dbReference type="ARBA" id="ARBA00005017"/>
    </source>
</evidence>
<dbReference type="Gene3D" id="3.30.70.890">
    <property type="entry name" value="GHMP kinase, C-terminal domain"/>
    <property type="match status" value="1"/>
</dbReference>
<reference evidence="9 11" key="2">
    <citation type="submission" date="2019-11" db="EMBL/GenBank/DDBJ databases">
        <title>Streptococcis sp. isolated from the respiratory tract of Marmot.</title>
        <authorList>
            <person name="Zhang G."/>
        </authorList>
    </citation>
    <scope>NUCLEOTIDE SEQUENCE [LARGE SCALE GENOMIC DNA]</scope>
    <source>
        <strain evidence="9">Zg-86</strain>
        <strain evidence="11">zg-86</strain>
    </source>
</reference>
<sequence length="358" mass="39048">MIEASASGKLYLAGEYAVVEAGYPAVIAAVEQRLVVSLQQAEKGTIRSTQNPELEVFWSRQEHQIYASSSNPYQLIISSMQVVEDYVRTLGVDVSTVYRIAVRSDLDDQQSGAKYGLGSSGAVTVAVIRALLAYYQQEIVPILVYKLAAIAQLKNNMTGSFGDLATSSFGGVISYHSVDRAWLKAAIKHASIRDVIEQDWKDLAIELLELPDGLELLVGWTGAAASTDQLVAAMHRQLTQEEKELYHQQFLAENRLCVEKLIQACKENDAAVFEEAIAVNRQQLRDFSVNMGIVIETSQLTRLCQLAKEQGAVAKSSGAGGGDCGICFVRSLAQKETICRAWEGAGIKPLPLSIACRE</sequence>
<dbReference type="GO" id="GO:0004631">
    <property type="term" value="F:phosphomevalonate kinase activity"/>
    <property type="evidence" value="ECO:0007669"/>
    <property type="project" value="UniProtKB-EC"/>
</dbReference>
<dbReference type="EMBL" id="WUBJ01000001">
    <property type="protein sequence ID" value="MWV55411.1"/>
    <property type="molecule type" value="Genomic_DNA"/>
</dbReference>
<evidence type="ECO:0000313" key="12">
    <source>
        <dbReference type="Proteomes" id="UP000435423"/>
    </source>
</evidence>
<dbReference type="InterPro" id="IPR014721">
    <property type="entry name" value="Ribsml_uS5_D2-typ_fold_subgr"/>
</dbReference>
<dbReference type="Proteomes" id="UP000435423">
    <property type="component" value="Unassembled WGS sequence"/>
</dbReference>
<dbReference type="AlphaFoldDB" id="A0A6I4RFS2"/>
<comment type="pathway">
    <text evidence="1">Isoprenoid biosynthesis; isopentenyl diphosphate biosynthesis via mevalonate pathway; isopentenyl diphosphate from (R)-mevalonate: step 2/3.</text>
</comment>
<reference evidence="10 12" key="1">
    <citation type="submission" date="2019-10" db="EMBL/GenBank/DDBJ databases">
        <title>Streptococcis sp, isolated from the respiratory tract of Marmot.</title>
        <authorList>
            <person name="Zhang G."/>
        </authorList>
    </citation>
    <scope>NUCLEOTIDE SEQUENCE [LARGE SCALE GENOMIC DNA]</scope>
    <source>
        <strain evidence="12">zg-70</strain>
        <strain evidence="10">Zg-70</strain>
    </source>
</reference>
<dbReference type="Pfam" id="PF00288">
    <property type="entry name" value="GHMP_kinases_N"/>
    <property type="match status" value="1"/>
</dbReference>
<dbReference type="InterPro" id="IPR020568">
    <property type="entry name" value="Ribosomal_Su5_D2-typ_SF"/>
</dbReference>
<evidence type="ECO:0000256" key="2">
    <source>
        <dbReference type="ARBA" id="ARBA00012958"/>
    </source>
</evidence>